<dbReference type="PANTHER" id="PTHR12601">
    <property type="entry name" value="EUKARYOTIC TRANSLATION INITIATION FACTOR 3 SUBUNIT EIF-3"/>
    <property type="match status" value="1"/>
</dbReference>
<dbReference type="InterPro" id="IPR028275">
    <property type="entry name" value="CLU_N"/>
</dbReference>
<feature type="compositionally biased region" description="Basic and acidic residues" evidence="2">
    <location>
        <begin position="1526"/>
        <end position="1544"/>
    </location>
</feature>
<feature type="compositionally biased region" description="Polar residues" evidence="2">
    <location>
        <begin position="1287"/>
        <end position="1298"/>
    </location>
</feature>
<dbReference type="InterPro" id="IPR033646">
    <property type="entry name" value="CLU-central"/>
</dbReference>
<dbReference type="SUPFAM" id="SSF48452">
    <property type="entry name" value="TPR-like"/>
    <property type="match status" value="1"/>
</dbReference>
<dbReference type="OrthoDB" id="1414216at2759"/>
<dbReference type="PROSITE" id="PS51823">
    <property type="entry name" value="CLU"/>
    <property type="match status" value="1"/>
</dbReference>
<dbReference type="EMBL" id="CM017328">
    <property type="protein sequence ID" value="KAE8126023.1"/>
    <property type="molecule type" value="Genomic_DNA"/>
</dbReference>
<feature type="region of interest" description="Disordered" evidence="2">
    <location>
        <begin position="175"/>
        <end position="238"/>
    </location>
</feature>
<dbReference type="FunFam" id="1.25.40.10:FF:000157">
    <property type="entry name" value="protein TSS isoform X2"/>
    <property type="match status" value="1"/>
</dbReference>
<feature type="region of interest" description="Disordered" evidence="2">
    <location>
        <begin position="1157"/>
        <end position="1323"/>
    </location>
</feature>
<feature type="region of interest" description="Disordered" evidence="2">
    <location>
        <begin position="1716"/>
        <end position="1781"/>
    </location>
</feature>
<gene>
    <name evidence="4" type="ORF">FH972_020779</name>
</gene>
<dbReference type="Pfam" id="PF25397">
    <property type="entry name" value="DUF7887"/>
    <property type="match status" value="1"/>
</dbReference>
<feature type="compositionally biased region" description="Polar residues" evidence="2">
    <location>
        <begin position="1185"/>
        <end position="1198"/>
    </location>
</feature>
<feature type="region of interest" description="Disordered" evidence="2">
    <location>
        <begin position="1125"/>
        <end position="1144"/>
    </location>
</feature>
<feature type="compositionally biased region" description="Polar residues" evidence="2">
    <location>
        <begin position="1363"/>
        <end position="1373"/>
    </location>
</feature>
<feature type="compositionally biased region" description="Basic and acidic residues" evidence="2">
    <location>
        <begin position="1499"/>
        <end position="1513"/>
    </location>
</feature>
<dbReference type="InterPro" id="IPR011990">
    <property type="entry name" value="TPR-like_helical_dom_sf"/>
</dbReference>
<dbReference type="Pfam" id="PF15044">
    <property type="entry name" value="CLU_N"/>
    <property type="match status" value="1"/>
</dbReference>
<evidence type="ECO:0000256" key="1">
    <source>
        <dbReference type="ARBA" id="ARBA00022490"/>
    </source>
</evidence>
<dbReference type="InterPro" id="IPR057209">
    <property type="entry name" value="DUF7887"/>
</dbReference>
<evidence type="ECO:0000313" key="5">
    <source>
        <dbReference type="Proteomes" id="UP000327013"/>
    </source>
</evidence>
<dbReference type="InterPro" id="IPR019734">
    <property type="entry name" value="TPR_rpt"/>
</dbReference>
<feature type="region of interest" description="Disordered" evidence="2">
    <location>
        <begin position="1359"/>
        <end position="1423"/>
    </location>
</feature>
<dbReference type="GO" id="GO:0005737">
    <property type="term" value="C:cytoplasm"/>
    <property type="evidence" value="ECO:0007669"/>
    <property type="project" value="TreeGrafter"/>
</dbReference>
<protein>
    <recommendedName>
        <fullName evidence="3">Clu domain-containing protein</fullName>
    </recommendedName>
</protein>
<dbReference type="Gene3D" id="1.25.40.10">
    <property type="entry name" value="Tetratricopeptide repeat domain"/>
    <property type="match status" value="1"/>
</dbReference>
<feature type="compositionally biased region" description="Low complexity" evidence="2">
    <location>
        <begin position="1305"/>
        <end position="1314"/>
    </location>
</feature>
<feature type="compositionally biased region" description="Polar residues" evidence="2">
    <location>
        <begin position="1236"/>
        <end position="1266"/>
    </location>
</feature>
<feature type="compositionally biased region" description="Basic and acidic residues" evidence="2">
    <location>
        <begin position="648"/>
        <end position="660"/>
    </location>
</feature>
<dbReference type="InterPro" id="IPR025697">
    <property type="entry name" value="CLU_dom"/>
</dbReference>
<organism evidence="4 5">
    <name type="scientific">Carpinus fangiana</name>
    <dbReference type="NCBI Taxonomy" id="176857"/>
    <lineage>
        <taxon>Eukaryota</taxon>
        <taxon>Viridiplantae</taxon>
        <taxon>Streptophyta</taxon>
        <taxon>Embryophyta</taxon>
        <taxon>Tracheophyta</taxon>
        <taxon>Spermatophyta</taxon>
        <taxon>Magnoliopsida</taxon>
        <taxon>eudicotyledons</taxon>
        <taxon>Gunneridae</taxon>
        <taxon>Pentapetalae</taxon>
        <taxon>rosids</taxon>
        <taxon>fabids</taxon>
        <taxon>Fagales</taxon>
        <taxon>Betulaceae</taxon>
        <taxon>Carpinus</taxon>
    </lineage>
</organism>
<feature type="region of interest" description="Disordered" evidence="2">
    <location>
        <begin position="1443"/>
        <end position="1558"/>
    </location>
</feature>
<feature type="domain" description="Clu" evidence="3">
    <location>
        <begin position="381"/>
        <end position="651"/>
    </location>
</feature>
<feature type="compositionally biased region" description="Basic and acidic residues" evidence="2">
    <location>
        <begin position="1769"/>
        <end position="1780"/>
    </location>
</feature>
<dbReference type="Pfam" id="PF13424">
    <property type="entry name" value="TPR_12"/>
    <property type="match status" value="2"/>
</dbReference>
<feature type="region of interest" description="Disordered" evidence="2">
    <location>
        <begin position="1593"/>
        <end position="1617"/>
    </location>
</feature>
<dbReference type="SMART" id="SM00028">
    <property type="entry name" value="TPR"/>
    <property type="match status" value="3"/>
</dbReference>
<dbReference type="InterPro" id="IPR027523">
    <property type="entry name" value="CLU_prot"/>
</dbReference>
<name>A0A5N6RXP5_9ROSI</name>
<reference evidence="4 5" key="1">
    <citation type="submission" date="2019-06" db="EMBL/GenBank/DDBJ databases">
        <title>A chromosomal-level reference genome of Carpinus fangiana (Coryloideae, Betulaceae).</title>
        <authorList>
            <person name="Yang X."/>
            <person name="Wang Z."/>
            <person name="Zhang L."/>
            <person name="Hao G."/>
            <person name="Liu J."/>
            <person name="Yang Y."/>
        </authorList>
    </citation>
    <scope>NUCLEOTIDE SEQUENCE [LARGE SCALE GENOMIC DNA]</scope>
    <source>
        <strain evidence="4">Cfa_2016G</strain>
        <tissue evidence="4">Leaf</tissue>
    </source>
</reference>
<dbReference type="Proteomes" id="UP000327013">
    <property type="component" value="Chromosome 8"/>
</dbReference>
<evidence type="ECO:0000313" key="4">
    <source>
        <dbReference type="EMBL" id="KAE8126023.1"/>
    </source>
</evidence>
<evidence type="ECO:0000256" key="2">
    <source>
        <dbReference type="SAM" id="MobiDB-lite"/>
    </source>
</evidence>
<accession>A0A5N6RXP5</accession>
<dbReference type="PANTHER" id="PTHR12601:SF39">
    <property type="entry name" value="PROTEIN REDUCED CHLOROPLAST COVERAGE 2"/>
    <property type="match status" value="1"/>
</dbReference>
<feature type="compositionally biased region" description="Polar residues" evidence="2">
    <location>
        <begin position="202"/>
        <end position="220"/>
    </location>
</feature>
<evidence type="ECO:0000259" key="3">
    <source>
        <dbReference type="PROSITE" id="PS51823"/>
    </source>
</evidence>
<feature type="compositionally biased region" description="Basic and acidic residues" evidence="2">
    <location>
        <begin position="1443"/>
        <end position="1461"/>
    </location>
</feature>
<feature type="compositionally biased region" description="Basic and acidic residues" evidence="2">
    <location>
        <begin position="1385"/>
        <end position="1423"/>
    </location>
</feature>
<dbReference type="Pfam" id="PF12807">
    <property type="entry name" value="eIF3_p135"/>
    <property type="match status" value="1"/>
</dbReference>
<feature type="compositionally biased region" description="Polar residues" evidence="2">
    <location>
        <begin position="1473"/>
        <end position="1485"/>
    </location>
</feature>
<feature type="region of interest" description="Disordered" evidence="2">
    <location>
        <begin position="643"/>
        <end position="665"/>
    </location>
</feature>
<keyword evidence="5" id="KW-1185">Reference proteome</keyword>
<sequence length="1828" mass="198844">MAKKKDLSDNSRTQQETIFPLKISNPILARSVVAVLGLGFIDAGYSGDWSRIGVISKETEDLLKLAAFAVAPFFLPNVIEITVETPEESQVTLKGISTDRILDVRKLLGVHVETCHLTNFSLSHEVKGPRLKDSVDILSLKPCHLSIVEEEYTEDLAIAHIRRLLDIVACTNSFGPSSSSPKAGGRAAQPKEPGITEAEPSPSLTTDNGGDSTLKKSSGAQRVGGPVPSKSGPDGTERADVAAVSMYPPPRLGQFYEFFSFSHLTPPVHYIRRSTRPFLEDKTEDDFFQIDVRVCSGKPTTIVASRKGFYPTGKHPLLSHSLVGLLQQISRAFDAAYKGLMKAFTEHNKFGNLPYGFRANTWVVPPVVADNTSVFPPLPTEDENWGGNGGGQGRDGKYDYRQWAKEFAILAAMPCKTAEERQIRDRKAFLLHSLFVDVSVCKAVAAIKHLIDSNPTISTSHEERVGDLNIKVTRDVPDASTKLDCKNDGSHVLGMSQEELARRNLLKGITADESATVHDTSTLSVVVVRHCGYTAVVKVSTEVNWEGNPIPQDIDIEDQPEGGANALNVNSLRMLLHKPSTPQSSSTGQRVQSADIESLRGARSLVRKVLEKSLQKFQEEPTKQTRSIRWELGACWVQHLQNQASGKTESKKAEEVKPEPAVKGLGKQGGLLKEIKKKTDVKSSKAELGKEASMNNNLDINKRSENISQQELEKQDKEKEMMWKKLLPEPAYLRLKESETGLHHKLPEELTEMAHNYYADTALPKLVELADKLPHVQSLCIHEMVVRAYKHILQAVVAAVDNVADLAASIASCLNLLLGTPSLENPDADITKDDKLKWKFPHYYPSSFKVNAFLSPALNGFIFCQVGLELVPRDYDMDSALPFRKSDIISMVPVYKVTYNPFFTLLAVVLYHTGDFNQATIYQQKALDINERELGLDHPDTMKSYGDLAVFYYRLQHTELALKYVNRALYLLHLTCGPSHPNTAATYINVAMMEEGLGNVHVALRYLHEALKCNQRLLGADHIQTAASYHAIAIALSLMEAYTLSVQHEQTTLQILQAKLGSEDLRTQDAAAWLEYFESKALEQQEAARHGTPKPDASISSKGHLSVSDLLDYITPDADMKAREAQKKARAKIKGKPGQNWDTVSDEYQKDEILSSSFPIAENSSDKENTAEAQFAESRDDKPDSSLSDQSVQIQNDDVAQDVTSDEGWQEAVPKGRSPAARKSSSSRRPSLAKLNTNFMNVPQSSRYRGKSTNFASPRTTQNEPVASTGPAPPVTKKFAKSASFSPKLNNSSTSTSGAEKLANPKSAPASPASTDQVAKSAPAPISVQAAGKLFSYKEVALAPPGTIVKAVAEQLPKGNLPKAQNPQVSEETAVTDPTLGEVTTVKDAKEEKVDKPKGEKHLQVSKEETKGKVNEEEKQGKKVDFVVSKPLEVVKSAAKDIKVEGEKVELKSDAVKDTKAETGAVLEVENPDISQDSKAGTSKSEVLGVGPDGCSETSPDKDALISEEKVADGDENNVDSGVKPKPTEGEKQDEAEPGKETTKKLSAAAPPFNPSTIPVFGPVPVPAFKDHGGILPPPVNIPPMLTVNPVRRSPHQSATARVPYGPRLSGGYNRSGNRVPRNKAGFHNSEHNGDGNQFSPPNLIMNPHAAEFVPGQPWVPNGYPLSPNGYLASPNGFPMSPNGVPVSPNGYPASVNGIPVTQNGFPVSPISSVESPTVVNGDNGVENKDEPAVEAGAEASAEKPCTEVEHEKPPIEQKSQEDQAVDNENNHPEVEEKTTDTVPIAVAVAVDTVAASETCNIAVVEEKPAKCWGDYSDSESEIVEVTS</sequence>
<feature type="compositionally biased region" description="Basic and acidic residues" evidence="2">
    <location>
        <begin position="1741"/>
        <end position="1762"/>
    </location>
</feature>
<keyword evidence="1" id="KW-0963">Cytoplasm</keyword>
<proteinExistence type="predicted"/>
<feature type="compositionally biased region" description="Low complexity" evidence="2">
    <location>
        <begin position="1217"/>
        <end position="1235"/>
    </location>
</feature>